<accession>A0ABX1LW63</accession>
<dbReference type="InterPro" id="IPR050811">
    <property type="entry name" value="Phosphate_ABC_transporter"/>
</dbReference>
<dbReference type="PANTHER" id="PTHR30570">
    <property type="entry name" value="PERIPLASMIC PHOSPHATE BINDING COMPONENT OF PHOSPHATE ABC TRANSPORTER"/>
    <property type="match status" value="1"/>
</dbReference>
<dbReference type="InterPro" id="IPR024370">
    <property type="entry name" value="PBP_domain"/>
</dbReference>
<keyword evidence="1" id="KW-0732">Signal</keyword>
<dbReference type="Pfam" id="PF12849">
    <property type="entry name" value="PBP_like_2"/>
    <property type="match status" value="1"/>
</dbReference>
<dbReference type="SUPFAM" id="SSF53850">
    <property type="entry name" value="Periplasmic binding protein-like II"/>
    <property type="match status" value="1"/>
</dbReference>
<dbReference type="Gene3D" id="1.10.510.10">
    <property type="entry name" value="Transferase(Phosphotransferase) domain 1"/>
    <property type="match status" value="1"/>
</dbReference>
<dbReference type="InterPro" id="IPR000719">
    <property type="entry name" value="Prot_kinase_dom"/>
</dbReference>
<organism evidence="4 5">
    <name type="scientific">Pseudanabaena yagii GIHE-NHR1</name>
    <dbReference type="NCBI Taxonomy" id="2722753"/>
    <lineage>
        <taxon>Bacteria</taxon>
        <taxon>Bacillati</taxon>
        <taxon>Cyanobacteriota</taxon>
        <taxon>Cyanophyceae</taxon>
        <taxon>Pseudanabaenales</taxon>
        <taxon>Pseudanabaenaceae</taxon>
        <taxon>Pseudanabaena</taxon>
        <taxon>Pseudanabaena yagii</taxon>
    </lineage>
</organism>
<comment type="caution">
    <text evidence="4">The sequence shown here is derived from an EMBL/GenBank/DDBJ whole genome shotgun (WGS) entry which is preliminary data.</text>
</comment>
<dbReference type="RefSeq" id="WP_169364688.1">
    <property type="nucleotide sequence ID" value="NZ_JAAVJL010000002.1"/>
</dbReference>
<dbReference type="Gene3D" id="3.40.190.10">
    <property type="entry name" value="Periplasmic binding protein-like II"/>
    <property type="match status" value="2"/>
</dbReference>
<keyword evidence="2" id="KW-1133">Transmembrane helix</keyword>
<dbReference type="InterPro" id="IPR011009">
    <property type="entry name" value="Kinase-like_dom_sf"/>
</dbReference>
<dbReference type="PANTHER" id="PTHR30570:SF1">
    <property type="entry name" value="PHOSPHATE-BINDING PROTEIN PSTS"/>
    <property type="match status" value="1"/>
</dbReference>
<gene>
    <name evidence="4" type="ORF">HC246_17120</name>
</gene>
<dbReference type="SUPFAM" id="SSF56112">
    <property type="entry name" value="Protein kinase-like (PK-like)"/>
    <property type="match status" value="1"/>
</dbReference>
<evidence type="ECO:0000256" key="2">
    <source>
        <dbReference type="SAM" id="Phobius"/>
    </source>
</evidence>
<feature type="domain" description="Protein kinase" evidence="3">
    <location>
        <begin position="176"/>
        <end position="563"/>
    </location>
</feature>
<evidence type="ECO:0000259" key="3">
    <source>
        <dbReference type="PROSITE" id="PS50011"/>
    </source>
</evidence>
<evidence type="ECO:0000313" key="4">
    <source>
        <dbReference type="EMBL" id="NMF59691.1"/>
    </source>
</evidence>
<name>A0ABX1LW63_9CYAN</name>
<keyword evidence="2" id="KW-0472">Membrane</keyword>
<keyword evidence="5" id="KW-1185">Reference proteome</keyword>
<protein>
    <submittedName>
        <fullName evidence="4">Phosphate ABC transporter substrate-binding protein</fullName>
    </submittedName>
</protein>
<feature type="transmembrane region" description="Helical" evidence="2">
    <location>
        <begin position="466"/>
        <end position="487"/>
    </location>
</feature>
<reference evidence="4 5" key="1">
    <citation type="submission" date="2020-03" db="EMBL/GenBank/DDBJ databases">
        <title>Draft Genome Sequence of 2-Methylisoborneol Producing Pseudanabaena yagii Strain GIHE-NHR1 Isolated from North Han River in South Korea.</title>
        <authorList>
            <person name="Jeong J."/>
        </authorList>
    </citation>
    <scope>NUCLEOTIDE SEQUENCE [LARGE SCALE GENOMIC DNA]</scope>
    <source>
        <strain evidence="4 5">GIHE-NHR1</strain>
    </source>
</reference>
<evidence type="ECO:0000313" key="5">
    <source>
        <dbReference type="Proteomes" id="UP000738376"/>
    </source>
</evidence>
<proteinExistence type="predicted"/>
<dbReference type="PROSITE" id="PS50011">
    <property type="entry name" value="PROTEIN_KINASE_DOM"/>
    <property type="match status" value="1"/>
</dbReference>
<evidence type="ECO:0000256" key="1">
    <source>
        <dbReference type="ARBA" id="ARBA00022729"/>
    </source>
</evidence>
<dbReference type="Proteomes" id="UP000738376">
    <property type="component" value="Unassembled WGS sequence"/>
</dbReference>
<sequence length="827" mass="94068">MARKSEQNDLGLIGSFTESGKLFMARKAPNVWQKLWKRITDVWGQFIGSIDALIGNRFVEFLDKVVPTPLRFLIPFLKDDLGIQPPSISSFKGIVVPEKNETKEVLKEIIVEERIGTIWQIKPQFLRYQCQESNPFRCEFPLETVADNPNNKYCKKCNFPATLPPEVKVRGRRGVYQVDSYIGIRGTGRLYNATNLSDGESFLFKEYVIPKKYFNDQETRESKQNFESSSEIKLLDGRVQDSRLVTPIEAIADSREERCYVILPHTENTMTLADYLATHGAMNSWQVKSFLNQVLQTLESLHSQKYRLRSGVVAAGLPHGNLTFYSIAIRENFQGFTVYLNDLALWEDRFYPPDSQTHTYSISRDLEDLGYIAFYLLHGGVIDLDNRSYINPSDVDHWVAKVNLGLKKFIQNLLGFGETRYASAEIARRALLRLPIEREALIEFAEQQEEAPADKKNKWAWLTKKVIAIFVGVLLLLGLLLLLYWWFTQPPKPANLNLPCCISQISDIPAGNFTYAANKNGTWTYTLLQKNLIAKGRTLEDKLQESQPKLQLSYQPIDDDQLVSDKLRSSKVDFAISSVITNSGGDFITQDIAYDGLTVFVAFSYAQRNNSLPTALQGRLTFEQLRQIYTGEIINWRQLGGPNLPVKLYMPLDKESIQIFEKRVLKTATAIAAFQNLAQDGNNSITKLSTFDSLRQLIQDFEDRNVGSISFGSISQVFGQCSVYPLTLADDRQSFVSPLVMQTGKAVTPDIDLCNEKGNYVQNYSAFINKSYPLSYPISVVYLRDNRRTPIAERFVSIMRTEEAQGLLKQTGLIPLKYPIKRLNAEK</sequence>
<keyword evidence="2" id="KW-0812">Transmembrane</keyword>
<dbReference type="EMBL" id="JAAVJL010000002">
    <property type="protein sequence ID" value="NMF59691.1"/>
    <property type="molecule type" value="Genomic_DNA"/>
</dbReference>